<dbReference type="EMBL" id="CAVMJV010000099">
    <property type="protein sequence ID" value="CAK5096541.1"/>
    <property type="molecule type" value="Genomic_DNA"/>
</dbReference>
<organism evidence="1 2">
    <name type="scientific">Meloidogyne enterolobii</name>
    <name type="common">Root-knot nematode worm</name>
    <name type="synonym">Meloidogyne mayaguensis</name>
    <dbReference type="NCBI Taxonomy" id="390850"/>
    <lineage>
        <taxon>Eukaryota</taxon>
        <taxon>Metazoa</taxon>
        <taxon>Ecdysozoa</taxon>
        <taxon>Nematoda</taxon>
        <taxon>Chromadorea</taxon>
        <taxon>Rhabditida</taxon>
        <taxon>Tylenchina</taxon>
        <taxon>Tylenchomorpha</taxon>
        <taxon>Tylenchoidea</taxon>
        <taxon>Meloidogynidae</taxon>
        <taxon>Meloidogyninae</taxon>
        <taxon>Meloidogyne</taxon>
    </lineage>
</organism>
<protein>
    <submittedName>
        <fullName evidence="1">Uncharacterized protein</fullName>
    </submittedName>
</protein>
<proteinExistence type="predicted"/>
<comment type="caution">
    <text evidence="1">The sequence shown here is derived from an EMBL/GenBank/DDBJ whole genome shotgun (WGS) entry which is preliminary data.</text>
</comment>
<evidence type="ECO:0000313" key="1">
    <source>
        <dbReference type="EMBL" id="CAK5096541.1"/>
    </source>
</evidence>
<dbReference type="Proteomes" id="UP001497535">
    <property type="component" value="Unassembled WGS sequence"/>
</dbReference>
<name>A0ACB1ANT5_MELEN</name>
<gene>
    <name evidence="1" type="ORF">MENTE1834_LOCUS41150</name>
</gene>
<keyword evidence="2" id="KW-1185">Reference proteome</keyword>
<accession>A0ACB1ANT5</accession>
<sequence>MSLSRLTSTFDVNVALLDPQPFIGPRILFFLFFYFLVSLRQVNPIQPPNNSILRDIKTEIMPLSPDYLQYKNNTKNLKMEAVNEGTERGGGERGGGRWRHDDIPKEKIIGILEAEKAKILEQESNNYLNRELGLSSIKNGDLVTTTTHTSRRGKSVGNVDNEYSVSNKTRRSKDTLSDHQQRPSKSLSPSRNFFDPPFAPTQTQIDKYSSHQLDIEDIARRMREFMSKNAISQSQIGDNVGSVSDLLGRPKPWNILTSKGREPYVRMYLFLEQQQKRSENEGENGRIEQNDDLDSQKSLDLRLEDMTEDSSSTKGECGEENELNEEEEEEGCSTKLRMTEEEEREEDEEKVFEEEIEGEEEDGRKEMREVGIDLNEDNGIDEEKREDIEENRGEKVKRTASCTSSSDDQPAAKRPKRNPNDISATSETNSLDQIDTADVARRIRECLARSGISQRAFAEHLLKMTSGGFSDLLTKARPWVMLGWKHRQAYQIMVEFLADPDAVERLRDDERHRCEMNNALNALRAIAAVAPPINEEIEEANNNNIFDHHLNNNKKYYSSSSSPSSRLSPFTSTTDPLISATSTLQIVSNLANELGVNTPIGTILKKANSPNPAISTSNGVHNNNSTNKRKLSTPTSINNNNSLIKSTNTATTNPINASAPPSATKRLPRFQRTIITDRQKEALIFIYIHEQRPNSKLIEQLAAKVGLQPRTVNNWFHNHRTRNKEKQVKTDGGEEEIITTIKTSHSTTPTPAQVLSRALNATDTKTTKWFRELAELLHVNNENITTTNNNNNQDLSNYYYLSNILKNDSKNEDSSPPPNKIFKEEPEQITGNNDVNSSPISSPTASTNINKTSNSLLDRAIARMHNRIKTESV</sequence>
<reference evidence="1" key="1">
    <citation type="submission" date="2023-11" db="EMBL/GenBank/DDBJ databases">
        <authorList>
            <person name="Poullet M."/>
        </authorList>
    </citation>
    <scope>NUCLEOTIDE SEQUENCE</scope>
    <source>
        <strain evidence="1">E1834</strain>
    </source>
</reference>
<evidence type="ECO:0000313" key="2">
    <source>
        <dbReference type="Proteomes" id="UP001497535"/>
    </source>
</evidence>